<evidence type="ECO:0000313" key="2">
    <source>
        <dbReference type="Proteomes" id="UP000464644"/>
    </source>
</evidence>
<gene>
    <name evidence="1" type="ORF">N015_04785</name>
</gene>
<name>A0ABX6H8A8_9PSED</name>
<dbReference type="NCBIfam" id="TIGR04141">
    <property type="entry name" value="TIGR04141 family sporadically distributed protein"/>
    <property type="match status" value="1"/>
</dbReference>
<dbReference type="Proteomes" id="UP000464644">
    <property type="component" value="Chromosome"/>
</dbReference>
<dbReference type="RefSeq" id="WP_024689129.1">
    <property type="nucleotide sequence ID" value="NZ_CP047265.1"/>
</dbReference>
<evidence type="ECO:0000313" key="1">
    <source>
        <dbReference type="EMBL" id="QHF01757.1"/>
    </source>
</evidence>
<keyword evidence="2" id="KW-1185">Reference proteome</keyword>
<reference evidence="1 2" key="1">
    <citation type="journal article" date="2014" name="Genome Announc.">
        <title>Draft Genome Sequences of a Phylogenetically Diverse Suite of Pseudomonas syringae Strains from Multiple Source Populations.</title>
        <authorList>
            <person name="Baltrus D.A."/>
            <person name="Yourstone S."/>
            <person name="Lind A."/>
            <person name="Guilbaud C."/>
            <person name="Sands D.C."/>
            <person name="Jones C.D."/>
            <person name="Morris C.E."/>
            <person name="Dangl J.L."/>
        </authorList>
    </citation>
    <scope>NUCLEOTIDE SEQUENCE [LARGE SCALE GENOMIC DNA]</scope>
    <source>
        <strain evidence="1 2">CC1524</strain>
    </source>
</reference>
<protein>
    <submittedName>
        <fullName evidence="1">Sporadically distributed protein, TIGR04141 family</fullName>
    </submittedName>
</protein>
<proteinExistence type="predicted"/>
<dbReference type="InterPro" id="IPR026487">
    <property type="entry name" value="CHP04141"/>
</dbReference>
<dbReference type="EMBL" id="CP047265">
    <property type="protein sequence ID" value="QHF01757.1"/>
    <property type="molecule type" value="Genomic_DNA"/>
</dbReference>
<sequence>MKSRPFTIFLLKQGFNATNSLKEEHELGQVVASDRLPENSSVYILDGQPREPWWRQYFNIANPLQQSNKGALVFIPVADRWFALSFGHVFHKLRDNCYEYDFGLLVTLNSLDPKKLKSADVMDPGASRRKRTQIPAAADITFLDFDSNTEIVRSLTGAVREDLTGLFKSATGSASLKVSLKFLPEELHGLCTNLLALYNSNDYLNTFPNVGKISPENDPDIVRTLDDKLLKFFIARDPSLSICIPDIVDYRDNTSCRFQGRGGVAEIYTDISLEAFYDYLGEKIDLTDFTIDKLKSFSVALCDTDGNINKAYNIYNCLLLDIHEQAEIYHICEGSWYRVEREYVELLKEYLDTKFERTDLFDYNHDFTKDGISHYSEESYNTAVSESLPAFICLDQTNMSLDGQTAIEPCDLYTLSRADDGGQELAKLYNLKISTRSSQLSHLFNQGINSAELIILEPKCREKLKELITERIGQNNLQQYCDAIENINIKIIYGIITNKDPKYLSENLPLFSKISLMRCLKSLELMQIPSAITYISDASPAKGKFSALPSVIVEVVHRKNKNEAWVTVGQT</sequence>
<accession>A0ABX6H8A8</accession>
<dbReference type="Pfam" id="PF19614">
    <property type="entry name" value="DUF6119"/>
    <property type="match status" value="1"/>
</dbReference>
<organism evidence="1 2">
    <name type="scientific">Pseudomonas asturiensis</name>
    <dbReference type="NCBI Taxonomy" id="1190415"/>
    <lineage>
        <taxon>Bacteria</taxon>
        <taxon>Pseudomonadati</taxon>
        <taxon>Pseudomonadota</taxon>
        <taxon>Gammaproteobacteria</taxon>
        <taxon>Pseudomonadales</taxon>
        <taxon>Pseudomonadaceae</taxon>
        <taxon>Pseudomonas</taxon>
    </lineage>
</organism>